<dbReference type="InterPro" id="IPR040328">
    <property type="entry name" value="DDB_G0279899-like"/>
</dbReference>
<evidence type="ECO:0000313" key="2">
    <source>
        <dbReference type="EMBL" id="EGC40586.1"/>
    </source>
</evidence>
<dbReference type="OMA" id="VCINCIS"/>
<dbReference type="InParanoid" id="F0Z637"/>
<dbReference type="RefSeq" id="XP_003282922.1">
    <property type="nucleotide sequence ID" value="XM_003282874.1"/>
</dbReference>
<dbReference type="Proteomes" id="UP000001064">
    <property type="component" value="Unassembled WGS sequence"/>
</dbReference>
<dbReference type="Pfam" id="PF05725">
    <property type="entry name" value="FNIP"/>
    <property type="match status" value="1"/>
</dbReference>
<accession>F0Z637</accession>
<feature type="domain" description="B box-type" evidence="1">
    <location>
        <begin position="9"/>
        <end position="50"/>
    </location>
</feature>
<dbReference type="PANTHER" id="PTHR31768">
    <property type="entry name" value="B BOX-TYPE DOMAIN-CONTAINING PROTEIN"/>
    <property type="match status" value="1"/>
</dbReference>
<dbReference type="GO" id="GO:0008270">
    <property type="term" value="F:zinc ion binding"/>
    <property type="evidence" value="ECO:0007669"/>
    <property type="project" value="InterPro"/>
</dbReference>
<gene>
    <name evidence="2" type="ORF">DICPUDRAFT_146490</name>
</gene>
<dbReference type="FunCoup" id="F0Z637">
    <property type="interactions" value="926"/>
</dbReference>
<dbReference type="OrthoDB" id="9999646at2759"/>
<dbReference type="InterPro" id="IPR000315">
    <property type="entry name" value="Znf_B-box"/>
</dbReference>
<reference evidence="3" key="1">
    <citation type="journal article" date="2011" name="Genome Biol.">
        <title>Comparative genomics of the social amoebae Dictyostelium discoideum and Dictyostelium purpureum.</title>
        <authorList>
            <consortium name="US DOE Joint Genome Institute (JGI-PGF)"/>
            <person name="Sucgang R."/>
            <person name="Kuo A."/>
            <person name="Tian X."/>
            <person name="Salerno W."/>
            <person name="Parikh A."/>
            <person name="Feasley C.L."/>
            <person name="Dalin E."/>
            <person name="Tu H."/>
            <person name="Huang E."/>
            <person name="Barry K."/>
            <person name="Lindquist E."/>
            <person name="Shapiro H."/>
            <person name="Bruce D."/>
            <person name="Schmutz J."/>
            <person name="Salamov A."/>
            <person name="Fey P."/>
            <person name="Gaudet P."/>
            <person name="Anjard C."/>
            <person name="Babu M.M."/>
            <person name="Basu S."/>
            <person name="Bushmanova Y."/>
            <person name="van der Wel H."/>
            <person name="Katoh-Kurasawa M."/>
            <person name="Dinh C."/>
            <person name="Coutinho P.M."/>
            <person name="Saito T."/>
            <person name="Elias M."/>
            <person name="Schaap P."/>
            <person name="Kay R.R."/>
            <person name="Henrissat B."/>
            <person name="Eichinger L."/>
            <person name="Rivero F."/>
            <person name="Putnam N.H."/>
            <person name="West C.M."/>
            <person name="Loomis W.F."/>
            <person name="Chisholm R.L."/>
            <person name="Shaulsky G."/>
            <person name="Strassmann J.E."/>
            <person name="Queller D.C."/>
            <person name="Kuspa A."/>
            <person name="Grigoriev I.V."/>
        </authorList>
    </citation>
    <scope>NUCLEOTIDE SEQUENCE [LARGE SCALE GENOMIC DNA]</scope>
    <source>
        <strain evidence="3">QSDP1</strain>
    </source>
</reference>
<evidence type="ECO:0000313" key="3">
    <source>
        <dbReference type="Proteomes" id="UP000001064"/>
    </source>
</evidence>
<organism evidence="2 3">
    <name type="scientific">Dictyostelium purpureum</name>
    <name type="common">Slime mold</name>
    <dbReference type="NCBI Taxonomy" id="5786"/>
    <lineage>
        <taxon>Eukaryota</taxon>
        <taxon>Amoebozoa</taxon>
        <taxon>Evosea</taxon>
        <taxon>Eumycetozoa</taxon>
        <taxon>Dictyostelia</taxon>
        <taxon>Dictyosteliales</taxon>
        <taxon>Dictyosteliaceae</taxon>
        <taxon>Dictyostelium</taxon>
    </lineage>
</organism>
<evidence type="ECO:0000259" key="1">
    <source>
        <dbReference type="Pfam" id="PF00643"/>
    </source>
</evidence>
<name>F0Z637_DICPU</name>
<dbReference type="PANTHER" id="PTHR31768:SF3">
    <property type="entry name" value="B BOX-TYPE DOMAIN-CONTAINING PROTEIN-RELATED"/>
    <property type="match status" value="1"/>
</dbReference>
<dbReference type="VEuPathDB" id="AmoebaDB:DICPUDRAFT_146490"/>
<dbReference type="SUPFAM" id="SSF57845">
    <property type="entry name" value="B-box zinc-binding domain"/>
    <property type="match status" value="1"/>
</dbReference>
<dbReference type="Gene3D" id="3.30.160.60">
    <property type="entry name" value="Classic Zinc Finger"/>
    <property type="match status" value="1"/>
</dbReference>
<sequence length="362" mass="41820">MSNNNQQYDTKCLDHPNKDIELICSTCPNNTPVCINCISDIHNGHSFKKLKDINLRNQIQQEYNQTISKLNNYLENNKIILDESNNHFKQIKENNDNNFNKASKIFKELKDIINAKENDIKRLLTTKFEENKDLNNIITTTIENNNNAIKYNNDVNNNINNNDINCNNDVNNNDINNINYIDNGFIKLLKHNHQCNNLLSKINNNNLPKYKDTQLIIQENNLDSIKDLINCYLKVVDDPLVKEDLKPKCYLVEKKLKTLKYIKYQLISDSIPATVIHLFLLDGFNQPLNFIPPTVKRLNLHNIKYQLIPGSIPNHLNILSFDNGFSQRFIKGIIPDSLTSINMGDVVYPLEPDSISNPDQII</sequence>
<dbReference type="GeneID" id="10503334"/>
<dbReference type="EMBL" id="GL870941">
    <property type="protein sequence ID" value="EGC40586.1"/>
    <property type="molecule type" value="Genomic_DNA"/>
</dbReference>
<dbReference type="AlphaFoldDB" id="F0Z637"/>
<keyword evidence="3" id="KW-1185">Reference proteome</keyword>
<protein>
    <recommendedName>
        <fullName evidence="1">B box-type domain-containing protein</fullName>
    </recommendedName>
</protein>
<dbReference type="Pfam" id="PF00643">
    <property type="entry name" value="zf-B_box"/>
    <property type="match status" value="1"/>
</dbReference>
<proteinExistence type="predicted"/>
<dbReference type="InterPro" id="IPR008615">
    <property type="entry name" value="FNIP"/>
</dbReference>
<dbReference type="KEGG" id="dpp:DICPUDRAFT_146490"/>
<dbReference type="eggNOG" id="ENOG502QRJ9">
    <property type="taxonomic scope" value="Eukaryota"/>
</dbReference>